<feature type="transmembrane region" description="Helical" evidence="7">
    <location>
        <begin position="270"/>
        <end position="287"/>
    </location>
</feature>
<organism evidence="9 10">
    <name type="scientific">Kriegella aquimaris</name>
    <dbReference type="NCBI Taxonomy" id="192904"/>
    <lineage>
        <taxon>Bacteria</taxon>
        <taxon>Pseudomonadati</taxon>
        <taxon>Bacteroidota</taxon>
        <taxon>Flavobacteriia</taxon>
        <taxon>Flavobacteriales</taxon>
        <taxon>Flavobacteriaceae</taxon>
        <taxon>Kriegella</taxon>
    </lineage>
</organism>
<keyword evidence="3" id="KW-1003">Cell membrane</keyword>
<evidence type="ECO:0000259" key="8">
    <source>
        <dbReference type="Pfam" id="PF01757"/>
    </source>
</evidence>
<feature type="transmembrane region" description="Helical" evidence="7">
    <location>
        <begin position="12"/>
        <end position="29"/>
    </location>
</feature>
<sequence>MNRKKFLYHMHYFRAFAILNIMMDHVWLYPVHHDKTNPDAILIESAREAFFGGSTIYFIIISGFLFHHLKSKFTFSKYYISKIKNVVSPYVFFSILILALTTFLGSVVNSSIPDFLADIPKVLIHGTALGPFWYIPFIIPIFIVSPLLLKIPEKIFIKFVPFIFLLPLLGTRTGTTLSFGLYLYLFPIYLMGFYLSMNYSQIMSKISRYRTQLGILAVLAIITTFYLRMESIDDINRNLYQSVLYIKNISISLVVLSLMKKREEKRSRLLNSLANYSFALFFLHDFINYKVIAVSRKISSILDYNYTFIWSLIWALFVISLTLLLCILGKKITGKYSRPLMGA</sequence>
<feature type="transmembrane region" description="Helical" evidence="7">
    <location>
        <begin position="132"/>
        <end position="149"/>
    </location>
</feature>
<protein>
    <submittedName>
        <fullName evidence="9">Surface polysaccharide O-acyltransferase, integral membrane enzyme</fullName>
    </submittedName>
</protein>
<keyword evidence="5 7" id="KW-1133">Transmembrane helix</keyword>
<dbReference type="GO" id="GO:0005886">
    <property type="term" value="C:plasma membrane"/>
    <property type="evidence" value="ECO:0007669"/>
    <property type="project" value="UniProtKB-SubCell"/>
</dbReference>
<feature type="domain" description="Acyltransferase 3" evidence="8">
    <location>
        <begin position="10"/>
        <end position="328"/>
    </location>
</feature>
<dbReference type="InterPro" id="IPR002656">
    <property type="entry name" value="Acyl_transf_3_dom"/>
</dbReference>
<dbReference type="PANTHER" id="PTHR40074">
    <property type="entry name" value="O-ACETYLTRANSFERASE WECH"/>
    <property type="match status" value="1"/>
</dbReference>
<keyword evidence="6 7" id="KW-0472">Membrane</keyword>
<evidence type="ECO:0000256" key="1">
    <source>
        <dbReference type="ARBA" id="ARBA00004651"/>
    </source>
</evidence>
<comment type="subcellular location">
    <subcellularLocation>
        <location evidence="1">Cell membrane</location>
        <topology evidence="1">Multi-pass membrane protein</topology>
    </subcellularLocation>
</comment>
<feature type="transmembrane region" description="Helical" evidence="7">
    <location>
        <begin position="179"/>
        <end position="197"/>
    </location>
</feature>
<name>A0A1G9JS15_9FLAO</name>
<keyword evidence="4 7" id="KW-0812">Transmembrane</keyword>
<gene>
    <name evidence="9" type="ORF">SAMN04488514_101688</name>
</gene>
<dbReference type="OrthoDB" id="7579632at2"/>
<evidence type="ECO:0000256" key="7">
    <source>
        <dbReference type="SAM" id="Phobius"/>
    </source>
</evidence>
<evidence type="ECO:0000313" key="10">
    <source>
        <dbReference type="Proteomes" id="UP000199440"/>
    </source>
</evidence>
<dbReference type="GO" id="GO:0009246">
    <property type="term" value="P:enterobacterial common antigen biosynthetic process"/>
    <property type="evidence" value="ECO:0007669"/>
    <property type="project" value="TreeGrafter"/>
</dbReference>
<keyword evidence="9" id="KW-0808">Transferase</keyword>
<feature type="transmembrane region" description="Helical" evidence="7">
    <location>
        <begin position="209"/>
        <end position="227"/>
    </location>
</feature>
<accession>A0A1G9JS15</accession>
<keyword evidence="10" id="KW-1185">Reference proteome</keyword>
<feature type="transmembrane region" description="Helical" evidence="7">
    <location>
        <begin position="156"/>
        <end position="173"/>
    </location>
</feature>
<dbReference type="STRING" id="192904.SAMN04488514_101688"/>
<dbReference type="AlphaFoldDB" id="A0A1G9JS15"/>
<dbReference type="EMBL" id="FNGV01000001">
    <property type="protein sequence ID" value="SDL40317.1"/>
    <property type="molecule type" value="Genomic_DNA"/>
</dbReference>
<keyword evidence="9" id="KW-0012">Acyltransferase</keyword>
<dbReference type="Pfam" id="PF01757">
    <property type="entry name" value="Acyl_transf_3"/>
    <property type="match status" value="1"/>
</dbReference>
<feature type="transmembrane region" description="Helical" evidence="7">
    <location>
        <begin position="239"/>
        <end position="258"/>
    </location>
</feature>
<evidence type="ECO:0000256" key="5">
    <source>
        <dbReference type="ARBA" id="ARBA00022989"/>
    </source>
</evidence>
<reference evidence="9 10" key="1">
    <citation type="submission" date="2016-10" db="EMBL/GenBank/DDBJ databases">
        <authorList>
            <person name="de Groot N.N."/>
        </authorList>
    </citation>
    <scope>NUCLEOTIDE SEQUENCE [LARGE SCALE GENOMIC DNA]</scope>
    <source>
        <strain evidence="9 10">DSM 19886</strain>
    </source>
</reference>
<evidence type="ECO:0000256" key="3">
    <source>
        <dbReference type="ARBA" id="ARBA00022475"/>
    </source>
</evidence>
<dbReference type="PANTHER" id="PTHR40074:SF2">
    <property type="entry name" value="O-ACETYLTRANSFERASE WECH"/>
    <property type="match status" value="1"/>
</dbReference>
<evidence type="ECO:0000256" key="6">
    <source>
        <dbReference type="ARBA" id="ARBA00023136"/>
    </source>
</evidence>
<dbReference type="Proteomes" id="UP000199440">
    <property type="component" value="Unassembled WGS sequence"/>
</dbReference>
<feature type="transmembrane region" description="Helical" evidence="7">
    <location>
        <begin position="90"/>
        <end position="112"/>
    </location>
</feature>
<feature type="transmembrane region" description="Helical" evidence="7">
    <location>
        <begin position="307"/>
        <end position="328"/>
    </location>
</feature>
<evidence type="ECO:0000256" key="4">
    <source>
        <dbReference type="ARBA" id="ARBA00022692"/>
    </source>
</evidence>
<comment type="similarity">
    <text evidence="2">Belongs to the acyltransferase 3 family.</text>
</comment>
<proteinExistence type="inferred from homology"/>
<evidence type="ECO:0000256" key="2">
    <source>
        <dbReference type="ARBA" id="ARBA00007400"/>
    </source>
</evidence>
<dbReference type="RefSeq" id="WP_089885277.1">
    <property type="nucleotide sequence ID" value="NZ_FNGV01000001.1"/>
</dbReference>
<dbReference type="GO" id="GO:0016413">
    <property type="term" value="F:O-acetyltransferase activity"/>
    <property type="evidence" value="ECO:0007669"/>
    <property type="project" value="TreeGrafter"/>
</dbReference>
<feature type="transmembrane region" description="Helical" evidence="7">
    <location>
        <begin position="49"/>
        <end position="69"/>
    </location>
</feature>
<evidence type="ECO:0000313" key="9">
    <source>
        <dbReference type="EMBL" id="SDL40317.1"/>
    </source>
</evidence>